<feature type="compositionally biased region" description="Low complexity" evidence="1">
    <location>
        <begin position="482"/>
        <end position="492"/>
    </location>
</feature>
<feature type="non-terminal residue" evidence="2">
    <location>
        <position position="1"/>
    </location>
</feature>
<feature type="region of interest" description="Disordered" evidence="1">
    <location>
        <begin position="544"/>
        <end position="565"/>
    </location>
</feature>
<gene>
    <name evidence="2" type="ORF">KCV03_g7906</name>
</gene>
<feature type="compositionally biased region" description="Basic and acidic residues" evidence="1">
    <location>
        <begin position="544"/>
        <end position="561"/>
    </location>
</feature>
<dbReference type="EMBL" id="JAHFYH010000070">
    <property type="protein sequence ID" value="KAH0215677.1"/>
    <property type="molecule type" value="Genomic_DNA"/>
</dbReference>
<sequence>MPGSSFTTMGPDAYCETCPDACYVDFNDDGIPDAEQNGTFSTNGTFRNNSTNSAPVPAPVVIADTNFENGTGDPLTSSASSPNVTAVIAQSNDSTPLMAQSGQSYLFLTFNSGSGSQQQQLLRRQSSDQPLVYNASQNFPTVAGDTYNVTAYAQQAQDGPNPPDCSISLCVYDSCSTSASLSTGVWQQYYYLYLATYDDDSATATFSITCGGNAYVGLDNIAIVDIPPPDNSASTSSTGGSGSGSSAPSGSSVSLTTLSGGSVITVTRTIVRTRTTSAIVSTAVYYTTTQVSYVVSTYESDNTYTTYQPTTLVSTAYATATSLQNITVSAIVTSTTTITQNQTFTQLSTAFVTATATSLQVQTTSIQPYTIYSNNHDALFDSSPDFAESATDYDHIDGFFYASAAEHHSRRNDQSGSIHHDVRFKLFDNVLPNSNWPNPDHDPTSLNILYDHHKQPRSYHSDALFDFASRDLHILSYKHASSNHSNDISSIHRTSKSHSPASNPIRNDTHHIHPSGLQLYDSPDDFRNTSLDIRNYLASLDSSFDGRPDHLPSRKHDDGSRANDNSSWAYRDLASSITYTSYSTSIQPASTITEVTTVVSSAPGTTSTIISTYLTTAPPQTITATSLSISVQPASTIITTQLVTQPASTVTTLSIQPASTITTLSIQPASTVTTLSVQPANTVTTLSIQPASTITTLSLSIQPASTITHLFDYSASQYCGQHESNPHHHSGLFIHASLDLDLDGYSYSYCHINRYAEPNNNTNSDADADTNKHNNSLCHYHGSSPASKHSDNHLYLVPRDATTGHIHPIPNHNSNVDSHNNCYDNTAQHCLRSYASASNLYGVPSYSSACNKYTDTDCNNDIYASVYHDADSYEYCSSKYCDNHIHVVSSDTSASHVYSIHNYDSDIDRYYYSLRSYSSTSNLHGVSRYSSACDKHTDADSDRHANSNCYDNSTGQYGYFSATSCHHYPNTDIDLHTARTNDHSDVDCDRYASPAAQLATAGSRTTTASSTVAAPTVALASPTAIFNSSQAHDDDLAWRVMPFAINLCGYNFTNVTVSVNGVLGFGITNSYSPSSLPQYSALSPSGYALMPFWADLYIYQGTAQGIYYEVDGTSPSRILTFEYYASYYQQSNNYYHFQVLFYENNTGSFTFKYLNITDSGANAVVGYQCQPKSKYKQYSSKQAIITNGLRVDYTYSNDTFTSSQVVAASRATVLSPVIDFMSRIAGKVSDTWRSATGWLRDTTLAAIRKMSSPEQSSTEKKNNKTRETCRHGPEDGYPFIVDEVFKQRGPEPIPEPVAVRRVSRPAGPHRASKKAAVVESESSAVRVGEVAPGSTSIQVSSMQTPTNNPFAVSNAGLQPSSRISEITRGQHQIKDTSRPIESAARPASLHTNMPGVYAESDDGGVELPEHIDSEINHDAARRVEAGSGPDSSGAGTPEHVSKHDGGGEGKLGVQPSTGAGKTGAKDVAHEGDKLERIFARLDALKRPGRGN</sequence>
<reference evidence="2" key="1">
    <citation type="journal article" date="2021" name="J Fungi (Basel)">
        <title>Virulence traits and population genomics of the black yeast Aureobasidium melanogenum.</title>
        <authorList>
            <person name="Cernosa A."/>
            <person name="Sun X."/>
            <person name="Gostincar C."/>
            <person name="Fang C."/>
            <person name="Gunde-Cimerman N."/>
            <person name="Song Z."/>
        </authorList>
    </citation>
    <scope>NUCLEOTIDE SEQUENCE</scope>
    <source>
        <strain evidence="2">EXF-8016</strain>
    </source>
</reference>
<dbReference type="Proteomes" id="UP000767238">
    <property type="component" value="Unassembled WGS sequence"/>
</dbReference>
<proteinExistence type="predicted"/>
<protein>
    <submittedName>
        <fullName evidence="2">Uncharacterized protein</fullName>
    </submittedName>
</protein>
<feature type="compositionally biased region" description="Polar residues" evidence="1">
    <location>
        <begin position="497"/>
        <end position="506"/>
    </location>
</feature>
<reference evidence="2" key="2">
    <citation type="submission" date="2021-08" db="EMBL/GenBank/DDBJ databases">
        <authorList>
            <person name="Gostincar C."/>
            <person name="Sun X."/>
            <person name="Song Z."/>
            <person name="Gunde-Cimerman N."/>
        </authorList>
    </citation>
    <scope>NUCLEOTIDE SEQUENCE</scope>
    <source>
        <strain evidence="2">EXF-8016</strain>
    </source>
</reference>
<feature type="region of interest" description="Disordered" evidence="1">
    <location>
        <begin position="229"/>
        <end position="255"/>
    </location>
</feature>
<feature type="region of interest" description="Disordered" evidence="1">
    <location>
        <begin position="482"/>
        <end position="523"/>
    </location>
</feature>
<comment type="caution">
    <text evidence="2">The sequence shown here is derived from an EMBL/GenBank/DDBJ whole genome shotgun (WGS) entry which is preliminary data.</text>
</comment>
<organism evidence="2 3">
    <name type="scientific">Aureobasidium melanogenum</name>
    <name type="common">Aureobasidium pullulans var. melanogenum</name>
    <dbReference type="NCBI Taxonomy" id="46634"/>
    <lineage>
        <taxon>Eukaryota</taxon>
        <taxon>Fungi</taxon>
        <taxon>Dikarya</taxon>
        <taxon>Ascomycota</taxon>
        <taxon>Pezizomycotina</taxon>
        <taxon>Dothideomycetes</taxon>
        <taxon>Dothideomycetidae</taxon>
        <taxon>Dothideales</taxon>
        <taxon>Saccotheciaceae</taxon>
        <taxon>Aureobasidium</taxon>
    </lineage>
</organism>
<evidence type="ECO:0000313" key="2">
    <source>
        <dbReference type="EMBL" id="KAH0215677.1"/>
    </source>
</evidence>
<feature type="compositionally biased region" description="Low complexity" evidence="1">
    <location>
        <begin position="232"/>
        <end position="255"/>
    </location>
</feature>
<name>A0A9P8GB53_AURME</name>
<evidence type="ECO:0000256" key="1">
    <source>
        <dbReference type="SAM" id="MobiDB-lite"/>
    </source>
</evidence>
<feature type="compositionally biased region" description="Basic and acidic residues" evidence="1">
    <location>
        <begin position="1257"/>
        <end position="1273"/>
    </location>
</feature>
<feature type="compositionally biased region" description="Basic and acidic residues" evidence="1">
    <location>
        <begin position="1463"/>
        <end position="1473"/>
    </location>
</feature>
<feature type="region of interest" description="Disordered" evidence="1">
    <location>
        <begin position="1364"/>
        <end position="1473"/>
    </location>
</feature>
<evidence type="ECO:0000313" key="3">
    <source>
        <dbReference type="Proteomes" id="UP000767238"/>
    </source>
</evidence>
<accession>A0A9P8GB53</accession>
<feature type="region of interest" description="Disordered" evidence="1">
    <location>
        <begin position="1248"/>
        <end position="1273"/>
    </location>
</feature>
<feature type="compositionally biased region" description="Basic and acidic residues" evidence="1">
    <location>
        <begin position="1407"/>
        <end position="1424"/>
    </location>
</feature>